<evidence type="ECO:0000256" key="3">
    <source>
        <dbReference type="SAM" id="MobiDB-lite"/>
    </source>
</evidence>
<protein>
    <submittedName>
        <fullName evidence="4">40S ribosomal protein S30</fullName>
    </submittedName>
</protein>
<sequence>MQYIISTLSLTCAFQANKYSSARDVKDYLKLTHDLDFNDYYLSSSGRVIDDSEALVLNCLNNATLTVNFRLRGGKVHGSLASAGKVKSSTPKIDKQEKPRKKTGRAKRRIQYNRRFGNVSLSFGGRRKGPNSNKK</sequence>
<dbReference type="InterPro" id="IPR029071">
    <property type="entry name" value="Ubiquitin-like_domsf"/>
</dbReference>
<dbReference type="GO" id="GO:0006412">
    <property type="term" value="P:translation"/>
    <property type="evidence" value="ECO:0007669"/>
    <property type="project" value="InterPro"/>
</dbReference>
<keyword evidence="1 4" id="KW-0689">Ribosomal protein</keyword>
<evidence type="ECO:0000313" key="5">
    <source>
        <dbReference type="Proteomes" id="UP000078046"/>
    </source>
</evidence>
<keyword evidence="5" id="KW-1185">Reference proteome</keyword>
<dbReference type="Pfam" id="PF04758">
    <property type="entry name" value="Ribosomal_S30"/>
    <property type="match status" value="1"/>
</dbReference>
<evidence type="ECO:0000256" key="1">
    <source>
        <dbReference type="ARBA" id="ARBA00022980"/>
    </source>
</evidence>
<dbReference type="GO" id="GO:0003735">
    <property type="term" value="F:structural constituent of ribosome"/>
    <property type="evidence" value="ECO:0007669"/>
    <property type="project" value="InterPro"/>
</dbReference>
<reference evidence="4 5" key="1">
    <citation type="submission" date="2016-04" db="EMBL/GenBank/DDBJ databases">
        <title>The genome of Intoshia linei affirms orthonectids as highly simplified spiralians.</title>
        <authorList>
            <person name="Mikhailov K.V."/>
            <person name="Slusarev G.S."/>
            <person name="Nikitin M.A."/>
            <person name="Logacheva M.D."/>
            <person name="Penin A."/>
            <person name="Aleoshin V."/>
            <person name="Panchin Y.V."/>
        </authorList>
    </citation>
    <scope>NUCLEOTIDE SEQUENCE [LARGE SCALE GENOMIC DNA]</scope>
    <source>
        <strain evidence="4">Intl2013</strain>
        <tissue evidence="4">Whole animal</tissue>
    </source>
</reference>
<comment type="caution">
    <text evidence="4">The sequence shown here is derived from an EMBL/GenBank/DDBJ whole genome shotgun (WGS) entry which is preliminary data.</text>
</comment>
<feature type="compositionally biased region" description="Basic residues" evidence="3">
    <location>
        <begin position="98"/>
        <end position="111"/>
    </location>
</feature>
<dbReference type="PANTHER" id="PTHR12650:SF15">
    <property type="entry name" value="RIBOSOMAL PROTEIN S30, ISOFORM A"/>
    <property type="match status" value="1"/>
</dbReference>
<proteinExistence type="predicted"/>
<accession>A0A177BCF8</accession>
<keyword evidence="2" id="KW-0687">Ribonucleoprotein</keyword>
<feature type="region of interest" description="Disordered" evidence="3">
    <location>
        <begin position="80"/>
        <end position="111"/>
    </location>
</feature>
<dbReference type="EMBL" id="LWCA01000016">
    <property type="protein sequence ID" value="OAF71900.1"/>
    <property type="molecule type" value="Genomic_DNA"/>
</dbReference>
<organism evidence="4 5">
    <name type="scientific">Intoshia linei</name>
    <dbReference type="NCBI Taxonomy" id="1819745"/>
    <lineage>
        <taxon>Eukaryota</taxon>
        <taxon>Metazoa</taxon>
        <taxon>Spiralia</taxon>
        <taxon>Lophotrochozoa</taxon>
        <taxon>Mesozoa</taxon>
        <taxon>Orthonectida</taxon>
        <taxon>Rhopaluridae</taxon>
        <taxon>Intoshia</taxon>
    </lineage>
</organism>
<dbReference type="GO" id="GO:0022627">
    <property type="term" value="C:cytosolic small ribosomal subunit"/>
    <property type="evidence" value="ECO:0007669"/>
    <property type="project" value="TreeGrafter"/>
</dbReference>
<dbReference type="SUPFAM" id="SSF54236">
    <property type="entry name" value="Ubiquitin-like"/>
    <property type="match status" value="1"/>
</dbReference>
<dbReference type="Proteomes" id="UP000078046">
    <property type="component" value="Unassembled WGS sequence"/>
</dbReference>
<dbReference type="InterPro" id="IPR006846">
    <property type="entry name" value="Ribosomal_eS30"/>
</dbReference>
<evidence type="ECO:0000313" key="4">
    <source>
        <dbReference type="EMBL" id="OAF71900.1"/>
    </source>
</evidence>
<dbReference type="AlphaFoldDB" id="A0A177BCF8"/>
<dbReference type="PANTHER" id="PTHR12650">
    <property type="entry name" value="40S RIBOSOMAL PROTEIN S30/UBIQUITIN-LIKE PROTEIN FUBI"/>
    <property type="match status" value="1"/>
</dbReference>
<gene>
    <name evidence="4" type="ORF">A3Q56_00338</name>
</gene>
<name>A0A177BCF8_9BILA</name>
<dbReference type="OrthoDB" id="199599at2759"/>
<evidence type="ECO:0000256" key="2">
    <source>
        <dbReference type="ARBA" id="ARBA00023274"/>
    </source>
</evidence>